<dbReference type="EMBL" id="JAWWNJ010000173">
    <property type="protein sequence ID" value="KAK6977052.1"/>
    <property type="molecule type" value="Genomic_DNA"/>
</dbReference>
<proteinExistence type="predicted"/>
<dbReference type="AlphaFoldDB" id="A0AAV9ZAL8"/>
<accession>A0AAV9ZAL8</accession>
<organism evidence="2 3">
    <name type="scientific">Favolaschia claudopus</name>
    <dbReference type="NCBI Taxonomy" id="2862362"/>
    <lineage>
        <taxon>Eukaryota</taxon>
        <taxon>Fungi</taxon>
        <taxon>Dikarya</taxon>
        <taxon>Basidiomycota</taxon>
        <taxon>Agaricomycotina</taxon>
        <taxon>Agaricomycetes</taxon>
        <taxon>Agaricomycetidae</taxon>
        <taxon>Agaricales</taxon>
        <taxon>Marasmiineae</taxon>
        <taxon>Mycenaceae</taxon>
        <taxon>Favolaschia</taxon>
    </lineage>
</organism>
<reference evidence="2 3" key="1">
    <citation type="journal article" date="2024" name="J Genomics">
        <title>Draft genome sequencing and assembly of Favolaschia claudopus CIRM-BRFM 2984 isolated from oak limbs.</title>
        <authorList>
            <person name="Navarro D."/>
            <person name="Drula E."/>
            <person name="Chaduli D."/>
            <person name="Cazenave R."/>
            <person name="Ahrendt S."/>
            <person name="Wang J."/>
            <person name="Lipzen A."/>
            <person name="Daum C."/>
            <person name="Barry K."/>
            <person name="Grigoriev I.V."/>
            <person name="Favel A."/>
            <person name="Rosso M.N."/>
            <person name="Martin F."/>
        </authorList>
    </citation>
    <scope>NUCLEOTIDE SEQUENCE [LARGE SCALE GENOMIC DNA]</scope>
    <source>
        <strain evidence="2 3">CIRM-BRFM 2984</strain>
    </source>
</reference>
<comment type="caution">
    <text evidence="2">The sequence shown here is derived from an EMBL/GenBank/DDBJ whole genome shotgun (WGS) entry which is preliminary data.</text>
</comment>
<feature type="region of interest" description="Disordered" evidence="1">
    <location>
        <begin position="273"/>
        <end position="294"/>
    </location>
</feature>
<name>A0AAV9ZAL8_9AGAR</name>
<evidence type="ECO:0000313" key="3">
    <source>
        <dbReference type="Proteomes" id="UP001362999"/>
    </source>
</evidence>
<sequence>MTLNHEGDSENRSCWELLGCSDQTAKPDVEVNSLSILEDYGEGHICYRRPPNSNGAASCGCGGNLTPLEFTDPTFRARRLKQISIDTSAVRSDIHDSYWFLLDKGRNGGRVFQSVSGGAGPARGALPLINLKGKTVVYRHWQAYNFKGYRDIVFQPGCDGLGGCCNDSESGYQRIPPIRRLLKHEREHVMHASYGFRNDFRYLVTANLQADVIRPPPTTAPSPSNAFENRDGYSCDGLKHSRRSVVFPSVHMPHASTDVVLRDDKATSVLAFTAGGGGGHGHRDAEPASRPEGVQCRQRIDKGTGQTSSTDTLKKSTHALRRFYLEKQAAMGDFVKVRIRTGPGQGERAKAKCSKVAPQRCARERLNYRRAGRRWRLRVAQDNEVLYRVAPIRLRYASGGSMGRIEIGIVKSDASARNWSTQTLPKLSAQIDIQDAVCETS</sequence>
<evidence type="ECO:0000256" key="1">
    <source>
        <dbReference type="SAM" id="MobiDB-lite"/>
    </source>
</evidence>
<evidence type="ECO:0000313" key="2">
    <source>
        <dbReference type="EMBL" id="KAK6977052.1"/>
    </source>
</evidence>
<keyword evidence="3" id="KW-1185">Reference proteome</keyword>
<dbReference type="Proteomes" id="UP001362999">
    <property type="component" value="Unassembled WGS sequence"/>
</dbReference>
<protein>
    <submittedName>
        <fullName evidence="2">Uncharacterized protein</fullName>
    </submittedName>
</protein>
<feature type="region of interest" description="Disordered" evidence="1">
    <location>
        <begin position="214"/>
        <end position="233"/>
    </location>
</feature>
<gene>
    <name evidence="2" type="ORF">R3P38DRAFT_3377762</name>
</gene>